<evidence type="ECO:0000313" key="5">
    <source>
        <dbReference type="Proteomes" id="UP000028545"/>
    </source>
</evidence>
<dbReference type="GeneID" id="27720245"/>
<dbReference type="AlphaFoldDB" id="A0A084GG08"/>
<dbReference type="InterPro" id="IPR027417">
    <property type="entry name" value="P-loop_NTPase"/>
</dbReference>
<evidence type="ECO:0000256" key="1">
    <source>
        <dbReference type="ARBA" id="ARBA00022737"/>
    </source>
</evidence>
<dbReference type="OMA" id="TAKACDE"/>
<dbReference type="RefSeq" id="XP_016646069.1">
    <property type="nucleotide sequence ID" value="XM_016784514.1"/>
</dbReference>
<accession>A0A084GG08</accession>
<reference evidence="4 5" key="1">
    <citation type="journal article" date="2014" name="Genome Announc.">
        <title>Draft genome sequence of the pathogenic fungus Scedosporium apiospermum.</title>
        <authorList>
            <person name="Vandeputte P."/>
            <person name="Ghamrawi S."/>
            <person name="Rechenmann M."/>
            <person name="Iltis A."/>
            <person name="Giraud S."/>
            <person name="Fleury M."/>
            <person name="Thornton C."/>
            <person name="Delhaes L."/>
            <person name="Meyer W."/>
            <person name="Papon N."/>
            <person name="Bouchara J.P."/>
        </authorList>
    </citation>
    <scope>NUCLEOTIDE SEQUENCE [LARGE SCALE GENOMIC DNA]</scope>
    <source>
        <strain evidence="4 5">IHEM 14462</strain>
    </source>
</reference>
<dbReference type="OrthoDB" id="443402at2759"/>
<evidence type="ECO:0000259" key="2">
    <source>
        <dbReference type="Pfam" id="PF24883"/>
    </source>
</evidence>
<gene>
    <name evidence="4" type="ORF">SAPIO_CDS1173</name>
</gene>
<comment type="caution">
    <text evidence="4">The sequence shown here is derived from an EMBL/GenBank/DDBJ whole genome shotgun (WGS) entry which is preliminary data.</text>
</comment>
<organism evidence="4 5">
    <name type="scientific">Pseudallescheria apiosperma</name>
    <name type="common">Scedosporium apiospermum</name>
    <dbReference type="NCBI Taxonomy" id="563466"/>
    <lineage>
        <taxon>Eukaryota</taxon>
        <taxon>Fungi</taxon>
        <taxon>Dikarya</taxon>
        <taxon>Ascomycota</taxon>
        <taxon>Pezizomycotina</taxon>
        <taxon>Sordariomycetes</taxon>
        <taxon>Hypocreomycetidae</taxon>
        <taxon>Microascales</taxon>
        <taxon>Microascaceae</taxon>
        <taxon>Scedosporium</taxon>
    </lineage>
</organism>
<feature type="domain" description="DUF7791" evidence="3">
    <location>
        <begin position="564"/>
        <end position="721"/>
    </location>
</feature>
<dbReference type="PANTHER" id="PTHR10039">
    <property type="entry name" value="AMELOGENIN"/>
    <property type="match status" value="1"/>
</dbReference>
<evidence type="ECO:0000259" key="3">
    <source>
        <dbReference type="Pfam" id="PF25053"/>
    </source>
</evidence>
<dbReference type="VEuPathDB" id="FungiDB:SAPIO_CDS1173"/>
<dbReference type="Pfam" id="PF24883">
    <property type="entry name" value="NPHP3_N"/>
    <property type="match status" value="1"/>
</dbReference>
<keyword evidence="5" id="KW-1185">Reference proteome</keyword>
<dbReference type="Gene3D" id="3.40.50.300">
    <property type="entry name" value="P-loop containing nucleotide triphosphate hydrolases"/>
    <property type="match status" value="1"/>
</dbReference>
<dbReference type="InterPro" id="IPR056884">
    <property type="entry name" value="NPHP3-like_N"/>
</dbReference>
<feature type="domain" description="Nephrocystin 3-like N-terminal" evidence="2">
    <location>
        <begin position="281"/>
        <end position="454"/>
    </location>
</feature>
<keyword evidence="1" id="KW-0677">Repeat</keyword>
<dbReference type="EMBL" id="JOWA01000044">
    <property type="protein sequence ID" value="KEZ46270.1"/>
    <property type="molecule type" value="Genomic_DNA"/>
</dbReference>
<evidence type="ECO:0000313" key="4">
    <source>
        <dbReference type="EMBL" id="KEZ46270.1"/>
    </source>
</evidence>
<dbReference type="Proteomes" id="UP000028545">
    <property type="component" value="Unassembled WGS sequence"/>
</dbReference>
<dbReference type="SUPFAM" id="SSF52540">
    <property type="entry name" value="P-loop containing nucleoside triphosphate hydrolases"/>
    <property type="match status" value="1"/>
</dbReference>
<dbReference type="PANTHER" id="PTHR10039:SF5">
    <property type="entry name" value="NACHT DOMAIN-CONTAINING PROTEIN"/>
    <property type="match status" value="1"/>
</dbReference>
<dbReference type="InterPro" id="IPR056693">
    <property type="entry name" value="DUF7791"/>
</dbReference>
<sequence length="994" mass="113614">MDPLSALGLAGNIITFVDFSWKILAEANSIYKSPTGASEEAAFLEKIVRDVNGHAHALAAFPGDGQLRELANETRAIASELLNGLSMLQARTGRSRWKSFVVALKEVWGRDKTESLLKRLQMLQERINSHLHYIATNEVSGLSKSIEALIQTNERLEIESRVNLSKLKTDLITCIQDAVYMNRKSEAIFERYIQNMLKNATFNDTRTSPAPPAPLAEARRLASTVDEFTKAAKTTQDDLDLLKRLYFSSMYTRHRKIEAAHDATFRWVFQDVVPGPPRRRIKFREWLQTQNGVFWIKGKPGSGKSTLMKFLCFTGDTRHHLEKWAQGERLVIGKFFFWNAGTDLQKSHQGLLRSLIFEILRKCTGLIPLVRGLMTTTTIGGQEDLEDDDDVFSSENLLRVYEAIVMQDVLPMKFCFFIDGLDEFQEERRTHTDLIKTLREMKHSPNIKLCVSSRPWTVFDDEFGGDSEWTLKLEDLTRGDIARYVTDKFNEHSQFQTLSKLDADYSDLIYEVVARAQGVFLWVYLVVRNLLEGFTYHDSIVTIQRRLEQFPPDLEAFFQHLIDSVSSVYRAQLARTLQLAMHANKPMLAMFYSFLDDGDKNADFCFGLPHQELRPRDINVRLDQLRRRLDGRSKGLLEIVERHELTPAFRDGAPDDGASLKSPFFGYSVDFLHRTVRDFIHQSPEVQTYIRRALVNTDNIHLRACHASVAMMKAMPLYRNAMSRRYMCYLVEVLFYFVSRAADDRIPNTPLLKTLTVAEDVFNTICTQQQWSRSETHFIGLCAQVGYTPYILESIQQNKNGLTTLPESHPSRPLLDYALIPPHTSITVNPKTVELLLESGANPNHTHFGDSTWSRFVGALDWMLTDDNREAIYRVTEMLIMHGVDMWAVAVGLHVPVPQVRQMSWFPDIPERYQLSPPPLSRKKPVVEVLQSVFPAHAAALVQLFLRSIPWPAPPSSRIHEGNEQDHDALRSMQPLVSATEDDKTGQENEEIAI</sequence>
<name>A0A084GG08_PSEDA</name>
<dbReference type="KEGG" id="sapo:SAPIO_CDS1173"/>
<dbReference type="Pfam" id="PF25053">
    <property type="entry name" value="DUF7791"/>
    <property type="match status" value="1"/>
</dbReference>
<dbReference type="HOGENOM" id="CLU_002341_6_1_1"/>
<proteinExistence type="predicted"/>
<protein>
    <submittedName>
        <fullName evidence="4">Uncharacterized protein</fullName>
    </submittedName>
</protein>